<keyword evidence="2" id="KW-0812">Transmembrane</keyword>
<sequence length="148" mass="16121">MTYIDLGSRVSTPSTENLRDPLSSSLLPDSDSKLPQFDIALGTRRLCFIGLAFSYLLSLGLIIGGSWLLGTKGGESDDPIWITIDALNSSAVIETLTLIFNASVTVITECLGYIHATSLRWALYHEGRLHHNSNIRLLTSSRNSTPNA</sequence>
<gene>
    <name evidence="3" type="ORF">BU16DRAFT_490357</name>
</gene>
<dbReference type="Proteomes" id="UP000799750">
    <property type="component" value="Unassembled WGS sequence"/>
</dbReference>
<dbReference type="EMBL" id="MU004192">
    <property type="protein sequence ID" value="KAF2493624.1"/>
    <property type="molecule type" value="Genomic_DNA"/>
</dbReference>
<feature type="non-terminal residue" evidence="3">
    <location>
        <position position="148"/>
    </location>
</feature>
<dbReference type="AlphaFoldDB" id="A0A6A6QNB6"/>
<dbReference type="OrthoDB" id="2688021at2759"/>
<reference evidence="3" key="1">
    <citation type="journal article" date="2020" name="Stud. Mycol.">
        <title>101 Dothideomycetes genomes: a test case for predicting lifestyles and emergence of pathogens.</title>
        <authorList>
            <person name="Haridas S."/>
            <person name="Albert R."/>
            <person name="Binder M."/>
            <person name="Bloem J."/>
            <person name="Labutti K."/>
            <person name="Salamov A."/>
            <person name="Andreopoulos B."/>
            <person name="Baker S."/>
            <person name="Barry K."/>
            <person name="Bills G."/>
            <person name="Bluhm B."/>
            <person name="Cannon C."/>
            <person name="Castanera R."/>
            <person name="Culley D."/>
            <person name="Daum C."/>
            <person name="Ezra D."/>
            <person name="Gonzalez J."/>
            <person name="Henrissat B."/>
            <person name="Kuo A."/>
            <person name="Liang C."/>
            <person name="Lipzen A."/>
            <person name="Lutzoni F."/>
            <person name="Magnuson J."/>
            <person name="Mondo S."/>
            <person name="Nolan M."/>
            <person name="Ohm R."/>
            <person name="Pangilinan J."/>
            <person name="Park H.-J."/>
            <person name="Ramirez L."/>
            <person name="Alfaro M."/>
            <person name="Sun H."/>
            <person name="Tritt A."/>
            <person name="Yoshinaga Y."/>
            <person name="Zwiers L.-H."/>
            <person name="Turgeon B."/>
            <person name="Goodwin S."/>
            <person name="Spatafora J."/>
            <person name="Crous P."/>
            <person name="Grigoriev I."/>
        </authorList>
    </citation>
    <scope>NUCLEOTIDE SEQUENCE</scope>
    <source>
        <strain evidence="3">CBS 269.34</strain>
    </source>
</reference>
<name>A0A6A6QNB6_9PEZI</name>
<feature type="transmembrane region" description="Helical" evidence="2">
    <location>
        <begin position="46"/>
        <end position="69"/>
    </location>
</feature>
<accession>A0A6A6QNB6</accession>
<proteinExistence type="predicted"/>
<keyword evidence="2" id="KW-0472">Membrane</keyword>
<feature type="region of interest" description="Disordered" evidence="1">
    <location>
        <begin position="1"/>
        <end position="24"/>
    </location>
</feature>
<evidence type="ECO:0000256" key="1">
    <source>
        <dbReference type="SAM" id="MobiDB-lite"/>
    </source>
</evidence>
<organism evidence="3 4">
    <name type="scientific">Lophium mytilinum</name>
    <dbReference type="NCBI Taxonomy" id="390894"/>
    <lineage>
        <taxon>Eukaryota</taxon>
        <taxon>Fungi</taxon>
        <taxon>Dikarya</taxon>
        <taxon>Ascomycota</taxon>
        <taxon>Pezizomycotina</taxon>
        <taxon>Dothideomycetes</taxon>
        <taxon>Pleosporomycetidae</taxon>
        <taxon>Mytilinidiales</taxon>
        <taxon>Mytilinidiaceae</taxon>
        <taxon>Lophium</taxon>
    </lineage>
</organism>
<keyword evidence="2" id="KW-1133">Transmembrane helix</keyword>
<keyword evidence="4" id="KW-1185">Reference proteome</keyword>
<evidence type="ECO:0000256" key="2">
    <source>
        <dbReference type="SAM" id="Phobius"/>
    </source>
</evidence>
<protein>
    <submittedName>
        <fullName evidence="3">Uncharacterized protein</fullName>
    </submittedName>
</protein>
<evidence type="ECO:0000313" key="3">
    <source>
        <dbReference type="EMBL" id="KAF2493624.1"/>
    </source>
</evidence>
<evidence type="ECO:0000313" key="4">
    <source>
        <dbReference type="Proteomes" id="UP000799750"/>
    </source>
</evidence>